<keyword evidence="8" id="KW-1185">Reference proteome</keyword>
<comment type="subcellular location">
    <subcellularLocation>
        <location evidence="1">Cell membrane</location>
        <topology evidence="1">Multi-pass membrane protein</topology>
    </subcellularLocation>
</comment>
<evidence type="ECO:0000256" key="5">
    <source>
        <dbReference type="ARBA" id="ARBA00023136"/>
    </source>
</evidence>
<feature type="transmembrane region" description="Helical" evidence="6">
    <location>
        <begin position="160"/>
        <end position="181"/>
    </location>
</feature>
<dbReference type="InterPro" id="IPR050833">
    <property type="entry name" value="Poly_Biosynth_Transport"/>
</dbReference>
<evidence type="ECO:0000313" key="8">
    <source>
        <dbReference type="Proteomes" id="UP000014073"/>
    </source>
</evidence>
<feature type="transmembrane region" description="Helical" evidence="6">
    <location>
        <begin position="130"/>
        <end position="153"/>
    </location>
</feature>
<dbReference type="EMBL" id="ACBW01000075">
    <property type="protein sequence ID" value="EEF75449.1"/>
    <property type="molecule type" value="Genomic_DNA"/>
</dbReference>
<dbReference type="HOGENOM" id="CLU_040798_1_0_10"/>
<keyword evidence="4 6" id="KW-1133">Transmembrane helix</keyword>
<sequence length="514" mass="58140">MKSQYNSKRIVKNTFFLYTRMLLLLFVSLLTARVMLDALGAEDYGLNNVIAGVVTLFSFLNSTLTTATSRYLTYEIGTGNITKLKNTFSNSVLTHSIIGFIVIILGETLGLYFVNAILNIPDNRLFACNIAFQIVIISTFFTLVQTPFSAIIISYERMGLYAYMGCFDAIAKLISCYIVKISPYDKLITLSILQGLISLTVFIIYLIYCKTRCKEAFSISLRFNKSIATPMLKFTTWSLLGSIANMLKNQGINILINLFFGPTTNAANAIAYRINAAITGFTANFTTALNPQIIKTYAAKEFIEMKKVLFRGGKFSFYLLMLLGFPAIFETPFILRIWLGDNIPAYTSIMTKLIIVLSMIETFTYSIGCAIQATGNIRNYQFLISGISLLNFPISYLFYKNGFPPYTALGISIIISFITLISRLYFMKIQLSIPPSEYIRNVFCKTFLVAIVCLPTPLVIYNIMQEGGLRFIILCLLTTFTNLICIWFLGMQKDERLFIKKIFYNIKSKKHIKI</sequence>
<feature type="transmembrane region" description="Helical" evidence="6">
    <location>
        <begin position="345"/>
        <end position="368"/>
    </location>
</feature>
<name>S0F5J0_9BACT</name>
<feature type="transmembrane region" description="Helical" evidence="6">
    <location>
        <begin position="380"/>
        <end position="399"/>
    </location>
</feature>
<feature type="transmembrane region" description="Helical" evidence="6">
    <location>
        <begin position="438"/>
        <end position="463"/>
    </location>
</feature>
<dbReference type="Proteomes" id="UP000014073">
    <property type="component" value="Unassembled WGS sequence"/>
</dbReference>
<evidence type="ECO:0000256" key="6">
    <source>
        <dbReference type="SAM" id="Phobius"/>
    </source>
</evidence>
<dbReference type="STRING" id="547042.BACCOPRO_00938"/>
<evidence type="ECO:0000256" key="1">
    <source>
        <dbReference type="ARBA" id="ARBA00004651"/>
    </source>
</evidence>
<keyword evidence="3 6" id="KW-0812">Transmembrane</keyword>
<evidence type="ECO:0000256" key="4">
    <source>
        <dbReference type="ARBA" id="ARBA00022989"/>
    </source>
</evidence>
<organism evidence="7 8">
    <name type="scientific">Phocaeicola coprophilus DSM 18228 = JCM 13818</name>
    <dbReference type="NCBI Taxonomy" id="547042"/>
    <lineage>
        <taxon>Bacteria</taxon>
        <taxon>Pseudomonadati</taxon>
        <taxon>Bacteroidota</taxon>
        <taxon>Bacteroidia</taxon>
        <taxon>Bacteroidales</taxon>
        <taxon>Bacteroidaceae</taxon>
        <taxon>Phocaeicola</taxon>
    </lineage>
</organism>
<dbReference type="GO" id="GO:0005886">
    <property type="term" value="C:plasma membrane"/>
    <property type="evidence" value="ECO:0007669"/>
    <property type="project" value="UniProtKB-SubCell"/>
</dbReference>
<dbReference type="PANTHER" id="PTHR30250">
    <property type="entry name" value="PST FAMILY PREDICTED COLANIC ACID TRANSPORTER"/>
    <property type="match status" value="1"/>
</dbReference>
<dbReference type="AlphaFoldDB" id="S0F5J0"/>
<feature type="transmembrane region" description="Helical" evidence="6">
    <location>
        <begin position="187"/>
        <end position="208"/>
    </location>
</feature>
<evidence type="ECO:0000313" key="7">
    <source>
        <dbReference type="EMBL" id="EEF75449.1"/>
    </source>
</evidence>
<reference evidence="7 8" key="1">
    <citation type="submission" date="2008-12" db="EMBL/GenBank/DDBJ databases">
        <authorList>
            <person name="Fulton L."/>
            <person name="Clifton S."/>
            <person name="Fulton B."/>
            <person name="Xu J."/>
            <person name="Minx P."/>
            <person name="Pepin K.H."/>
            <person name="Johnson M."/>
            <person name="Bhonagiri V."/>
            <person name="Nash W.E."/>
            <person name="Mardis E.R."/>
            <person name="Wilson R.K."/>
        </authorList>
    </citation>
    <scope>NUCLEOTIDE SEQUENCE [LARGE SCALE GENOMIC DNA]</scope>
    <source>
        <strain evidence="7 8">DSM 18228</strain>
    </source>
</reference>
<dbReference type="OrthoDB" id="5365632at2"/>
<evidence type="ECO:0000256" key="2">
    <source>
        <dbReference type="ARBA" id="ARBA00022475"/>
    </source>
</evidence>
<keyword evidence="5 6" id="KW-0472">Membrane</keyword>
<evidence type="ECO:0000256" key="3">
    <source>
        <dbReference type="ARBA" id="ARBA00022692"/>
    </source>
</evidence>
<protein>
    <submittedName>
        <fullName evidence="7">Polysaccharide biosynthesis protein</fullName>
    </submittedName>
</protein>
<dbReference type="eggNOG" id="COG2244">
    <property type="taxonomic scope" value="Bacteria"/>
</dbReference>
<feature type="transmembrane region" description="Helical" evidence="6">
    <location>
        <begin position="405"/>
        <end position="426"/>
    </location>
</feature>
<feature type="transmembrane region" description="Helical" evidence="6">
    <location>
        <begin position="92"/>
        <end position="118"/>
    </location>
</feature>
<feature type="transmembrane region" description="Helical" evidence="6">
    <location>
        <begin position="469"/>
        <end position="490"/>
    </location>
</feature>
<keyword evidence="2" id="KW-1003">Cell membrane</keyword>
<gene>
    <name evidence="7" type="ORF">BACCOPRO_00938</name>
</gene>
<comment type="caution">
    <text evidence="7">The sequence shown here is derived from an EMBL/GenBank/DDBJ whole genome shotgun (WGS) entry which is preliminary data.</text>
</comment>
<proteinExistence type="predicted"/>
<feature type="transmembrane region" description="Helical" evidence="6">
    <location>
        <begin position="50"/>
        <end position="72"/>
    </location>
</feature>
<accession>S0F5J0</accession>
<dbReference type="PANTHER" id="PTHR30250:SF26">
    <property type="entry name" value="PSMA PROTEIN"/>
    <property type="match status" value="1"/>
</dbReference>
<feature type="transmembrane region" description="Helical" evidence="6">
    <location>
        <begin position="315"/>
        <end position="339"/>
    </location>
</feature>